<reference evidence="3" key="4">
    <citation type="journal article" date="2015" name="G3 (Bethesda)">
        <title>Genome sequences of three phytopathogenic species of the Magnaporthaceae family of fungi.</title>
        <authorList>
            <person name="Okagaki L.H."/>
            <person name="Nunes C.C."/>
            <person name="Sailsbery J."/>
            <person name="Clay B."/>
            <person name="Brown D."/>
            <person name="John T."/>
            <person name="Oh Y."/>
            <person name="Young N."/>
            <person name="Fitzgerald M."/>
            <person name="Haas B.J."/>
            <person name="Zeng Q."/>
            <person name="Young S."/>
            <person name="Adiconis X."/>
            <person name="Fan L."/>
            <person name="Levin J.Z."/>
            <person name="Mitchell T.K."/>
            <person name="Okubara P.A."/>
            <person name="Farman M.L."/>
            <person name="Kohn L.M."/>
            <person name="Birren B."/>
            <person name="Ma L.-J."/>
            <person name="Dean R.A."/>
        </authorList>
    </citation>
    <scope>NUCLEOTIDE SEQUENCE</scope>
    <source>
        <strain evidence="3">R3-111a-1</strain>
    </source>
</reference>
<reference evidence="2" key="3">
    <citation type="submission" date="2010-09" db="EMBL/GenBank/DDBJ databases">
        <title>Annotation of Gaeumannomyces graminis var. tritici R3-111a-1.</title>
        <authorList>
            <consortium name="The Broad Institute Genome Sequencing Platform"/>
            <person name="Ma L.-J."/>
            <person name="Dead R."/>
            <person name="Young S.K."/>
            <person name="Zeng Q."/>
            <person name="Gargeya S."/>
            <person name="Fitzgerald M."/>
            <person name="Haas B."/>
            <person name="Abouelleil A."/>
            <person name="Alvarado L."/>
            <person name="Arachchi H.M."/>
            <person name="Berlin A."/>
            <person name="Brown A."/>
            <person name="Chapman S.B."/>
            <person name="Chen Z."/>
            <person name="Dunbar C."/>
            <person name="Freedman E."/>
            <person name="Gearin G."/>
            <person name="Gellesch M."/>
            <person name="Goldberg J."/>
            <person name="Griggs A."/>
            <person name="Gujja S."/>
            <person name="Heiman D."/>
            <person name="Howarth C."/>
            <person name="Larson L."/>
            <person name="Lui A."/>
            <person name="MacDonald P.J.P."/>
            <person name="Mehta T."/>
            <person name="Montmayeur A."/>
            <person name="Murphy C."/>
            <person name="Neiman D."/>
            <person name="Pearson M."/>
            <person name="Priest M."/>
            <person name="Roberts A."/>
            <person name="Saif S."/>
            <person name="Shea T."/>
            <person name="Shenoy N."/>
            <person name="Sisk P."/>
            <person name="Stolte C."/>
            <person name="Sykes S."/>
            <person name="Yandava C."/>
            <person name="Wortman J."/>
            <person name="Nusbaum C."/>
            <person name="Birren B."/>
        </authorList>
    </citation>
    <scope>NUCLEOTIDE SEQUENCE</scope>
    <source>
        <strain evidence="2">R3-111a-1</strain>
    </source>
</reference>
<dbReference type="GeneID" id="20349638"/>
<evidence type="ECO:0000313" key="4">
    <source>
        <dbReference type="Proteomes" id="UP000006039"/>
    </source>
</evidence>
<evidence type="ECO:0000313" key="3">
    <source>
        <dbReference type="EnsemblFungi" id="EJT72314"/>
    </source>
</evidence>
<dbReference type="InterPro" id="IPR052895">
    <property type="entry name" value="HetReg/Transcr_Mod"/>
</dbReference>
<evidence type="ECO:0000313" key="2">
    <source>
        <dbReference type="EMBL" id="EJT72314.1"/>
    </source>
</evidence>
<dbReference type="eggNOG" id="ENOG502RS70">
    <property type="taxonomic scope" value="Eukaryota"/>
</dbReference>
<dbReference type="PANTHER" id="PTHR24148:SF64">
    <property type="entry name" value="HETEROKARYON INCOMPATIBILITY DOMAIN-CONTAINING PROTEIN"/>
    <property type="match status" value="1"/>
</dbReference>
<proteinExistence type="predicted"/>
<reference evidence="4" key="1">
    <citation type="submission" date="2010-07" db="EMBL/GenBank/DDBJ databases">
        <title>The genome sequence of Gaeumannomyces graminis var. tritici strain R3-111a-1.</title>
        <authorList>
            <consortium name="The Broad Institute Genome Sequencing Platform"/>
            <person name="Ma L.-J."/>
            <person name="Dead R."/>
            <person name="Young S."/>
            <person name="Zeng Q."/>
            <person name="Koehrsen M."/>
            <person name="Alvarado L."/>
            <person name="Berlin A."/>
            <person name="Chapman S.B."/>
            <person name="Chen Z."/>
            <person name="Freedman E."/>
            <person name="Gellesch M."/>
            <person name="Goldberg J."/>
            <person name="Griggs A."/>
            <person name="Gujja S."/>
            <person name="Heilman E.R."/>
            <person name="Heiman D."/>
            <person name="Hepburn T."/>
            <person name="Howarth C."/>
            <person name="Jen D."/>
            <person name="Larson L."/>
            <person name="Mehta T."/>
            <person name="Neiman D."/>
            <person name="Pearson M."/>
            <person name="Roberts A."/>
            <person name="Saif S."/>
            <person name="Shea T."/>
            <person name="Shenoy N."/>
            <person name="Sisk P."/>
            <person name="Stolte C."/>
            <person name="Sykes S."/>
            <person name="Walk T."/>
            <person name="White J."/>
            <person name="Yandava C."/>
            <person name="Haas B."/>
            <person name="Nusbaum C."/>
            <person name="Birren B."/>
        </authorList>
    </citation>
    <scope>NUCLEOTIDE SEQUENCE [LARGE SCALE GENOMIC DNA]</scope>
    <source>
        <strain evidence="4">R3-111a-1</strain>
    </source>
</reference>
<reference evidence="2" key="2">
    <citation type="submission" date="2010-07" db="EMBL/GenBank/DDBJ databases">
        <authorList>
            <consortium name="The Broad Institute Genome Sequencing Platform"/>
            <consortium name="Broad Institute Genome Sequencing Center for Infectious Disease"/>
            <person name="Ma L.-J."/>
            <person name="Dead R."/>
            <person name="Young S."/>
            <person name="Zeng Q."/>
            <person name="Koehrsen M."/>
            <person name="Alvarado L."/>
            <person name="Berlin A."/>
            <person name="Chapman S.B."/>
            <person name="Chen Z."/>
            <person name="Freedman E."/>
            <person name="Gellesch M."/>
            <person name="Goldberg J."/>
            <person name="Griggs A."/>
            <person name="Gujja S."/>
            <person name="Heilman E.R."/>
            <person name="Heiman D."/>
            <person name="Hepburn T."/>
            <person name="Howarth C."/>
            <person name="Jen D."/>
            <person name="Larson L."/>
            <person name="Mehta T."/>
            <person name="Neiman D."/>
            <person name="Pearson M."/>
            <person name="Roberts A."/>
            <person name="Saif S."/>
            <person name="Shea T."/>
            <person name="Shenoy N."/>
            <person name="Sisk P."/>
            <person name="Stolte C."/>
            <person name="Sykes S."/>
            <person name="Walk T."/>
            <person name="White J."/>
            <person name="Yandava C."/>
            <person name="Haas B."/>
            <person name="Nusbaum C."/>
            <person name="Birren B."/>
        </authorList>
    </citation>
    <scope>NUCLEOTIDE SEQUENCE</scope>
    <source>
        <strain evidence="2">R3-111a-1</strain>
    </source>
</reference>
<organism evidence="2">
    <name type="scientific">Gaeumannomyces tritici (strain R3-111a-1)</name>
    <name type="common">Wheat and barley take-all root rot fungus</name>
    <name type="synonym">Gaeumannomyces graminis var. tritici</name>
    <dbReference type="NCBI Taxonomy" id="644352"/>
    <lineage>
        <taxon>Eukaryota</taxon>
        <taxon>Fungi</taxon>
        <taxon>Dikarya</taxon>
        <taxon>Ascomycota</taxon>
        <taxon>Pezizomycotina</taxon>
        <taxon>Sordariomycetes</taxon>
        <taxon>Sordariomycetidae</taxon>
        <taxon>Magnaporthales</taxon>
        <taxon>Magnaporthaceae</taxon>
        <taxon>Gaeumannomyces</taxon>
    </lineage>
</organism>
<dbReference type="VEuPathDB" id="FungiDB:GGTG_09180"/>
<dbReference type="AlphaFoldDB" id="J3P6N8"/>
<evidence type="ECO:0000259" key="1">
    <source>
        <dbReference type="Pfam" id="PF06985"/>
    </source>
</evidence>
<dbReference type="EnsemblFungi" id="EJT72314">
    <property type="protein sequence ID" value="EJT72314"/>
    <property type="gene ID" value="GGTG_09180"/>
</dbReference>
<dbReference type="InterPro" id="IPR010730">
    <property type="entry name" value="HET"/>
</dbReference>
<dbReference type="STRING" id="644352.J3P6N8"/>
<dbReference type="HOGENOM" id="CLU_004184_7_2_1"/>
<feature type="domain" description="Heterokaryon incompatibility" evidence="1">
    <location>
        <begin position="201"/>
        <end position="393"/>
    </location>
</feature>
<keyword evidence="4" id="KW-1185">Reference proteome</keyword>
<dbReference type="OrthoDB" id="2157530at2759"/>
<dbReference type="Pfam" id="PF26639">
    <property type="entry name" value="Het-6_barrel"/>
    <property type="match status" value="1"/>
</dbReference>
<accession>J3P6N8</accession>
<sequence>MRPSDYSLSFLDEIGPSPSDQTVEETWRDRVFPLLSPGTFEANWQAVPDPCGWFLDSSGSRCRVDPKPHHVANCQVDLQAHDGTSYPATISYEAVVFAKAAYLRQILRGEAHVHAALARRRFVDQYVAKLPAEWREVIVHCGLHLYSDGRGGPMASPSADIYQPLSQPRNIRLLKLLPAEDSASMLQCTLAESVCLPDVQYEALSYVWGEQLPDTMQPIQLNGFPFSVGKNLGEALRQLRPQAGDPRLLWIDAVCIDQTNLQERAQQVAQMDHVYRTAANVIVWLGLEADATAGAFDGLTHGPASEVQEFDALLVNEVTLEFPFVSSRPGQPGPYDRYSHRFPSSPTAEGAIAMIQQALRETPEPLPESTHTAKACLKVLAQPWWRRVWVLQELILARKATVEYGSGSMRWPLLQFILFLFARRRWGMEGFFISSNVPSLREQEMDVLLELSAEIEKVFPFFFLQQSSVLASRIKPASMADLVTLTHKFEATDARDQVYALVGLLPTESRERVIFTPNYKTDARRLCVRTARYWLESTGSLEVISAWETVPRGSEGHGAQRPALPSWAPDLIRPHVWQFCSILIGSFSPYKPVWEYLVEKKAREESKSACASAPDQGAAAKNPDFSTLQLYNAGFHRQSPYPLEFAAYDEVFLPRGVTVDCIVEVGPMLSSPLAESGRTLFHEGRLEAAPAIVNELMETIQSWKSTARLSQPGTYPSTGEPLHEAFWRTIFLDRYITSERAMDEPLNLARFGRCEGENASGPAQFAGRFPPTNPRHERNMGLVLAMDTFLRGQFVKVNMFSFWMSMFRTSKGYIGVGHPDAQAGDKIVVLLGSPVPLILRDYPEGHVIVGQSYVHGIMDGEIITAKMSGDKDVKKEEFEQFRLI</sequence>
<dbReference type="RefSeq" id="XP_009225288.1">
    <property type="nucleotide sequence ID" value="XM_009227024.1"/>
</dbReference>
<dbReference type="PANTHER" id="PTHR24148">
    <property type="entry name" value="ANKYRIN REPEAT DOMAIN-CONTAINING PROTEIN 39 HOMOLOG-RELATED"/>
    <property type="match status" value="1"/>
</dbReference>
<name>J3P6N8_GAET3</name>
<reference evidence="3" key="5">
    <citation type="submission" date="2018-04" db="UniProtKB">
        <authorList>
            <consortium name="EnsemblFungi"/>
        </authorList>
    </citation>
    <scope>IDENTIFICATION</scope>
    <source>
        <strain evidence="3">R3-111a-1</strain>
    </source>
</reference>
<protein>
    <recommendedName>
        <fullName evidence="1">Heterokaryon incompatibility domain-containing protein</fullName>
    </recommendedName>
</protein>
<dbReference type="Proteomes" id="UP000006039">
    <property type="component" value="Unassembled WGS sequence"/>
</dbReference>
<gene>
    <name evidence="3" type="primary">20349638</name>
    <name evidence="2" type="ORF">GGTG_09180</name>
</gene>
<dbReference type="EMBL" id="GL385399">
    <property type="protein sequence ID" value="EJT72314.1"/>
    <property type="molecule type" value="Genomic_DNA"/>
</dbReference>
<dbReference type="Pfam" id="PF06985">
    <property type="entry name" value="HET"/>
    <property type="match status" value="1"/>
</dbReference>